<evidence type="ECO:0000313" key="4">
    <source>
        <dbReference type="Proteomes" id="UP001085076"/>
    </source>
</evidence>
<keyword evidence="2" id="KW-1133">Transmembrane helix</keyword>
<feature type="compositionally biased region" description="Polar residues" evidence="1">
    <location>
        <begin position="12"/>
        <end position="21"/>
    </location>
</feature>
<proteinExistence type="predicted"/>
<keyword evidence="4" id="KW-1185">Reference proteome</keyword>
<keyword evidence="2" id="KW-0812">Transmembrane</keyword>
<sequence length="122" mass="13157">MDPTFTKEYEGISSSPSGTASANTLAHHFASLHQTNMSTKAKAFVLLLALLLHCIASSASSSSLSPEKKFVRDRAQPRKLLKPLVANTSNLQVSKATAKQTTKSSKESFRKIPRSGSNPIQN</sequence>
<dbReference type="Proteomes" id="UP001085076">
    <property type="component" value="Miscellaneous, Linkage group lg03"/>
</dbReference>
<reference evidence="3" key="1">
    <citation type="submission" date="2021-03" db="EMBL/GenBank/DDBJ databases">
        <authorList>
            <person name="Li Z."/>
            <person name="Yang C."/>
        </authorList>
    </citation>
    <scope>NUCLEOTIDE SEQUENCE</scope>
    <source>
        <strain evidence="3">Dzin_1.0</strain>
        <tissue evidence="3">Leaf</tissue>
    </source>
</reference>
<evidence type="ECO:0000256" key="2">
    <source>
        <dbReference type="SAM" id="Phobius"/>
    </source>
</evidence>
<dbReference type="AlphaFoldDB" id="A0A9D5HJR7"/>
<feature type="compositionally biased region" description="Low complexity" evidence="1">
    <location>
        <begin position="94"/>
        <end position="103"/>
    </location>
</feature>
<organism evidence="3 4">
    <name type="scientific">Dioscorea zingiberensis</name>
    <dbReference type="NCBI Taxonomy" id="325984"/>
    <lineage>
        <taxon>Eukaryota</taxon>
        <taxon>Viridiplantae</taxon>
        <taxon>Streptophyta</taxon>
        <taxon>Embryophyta</taxon>
        <taxon>Tracheophyta</taxon>
        <taxon>Spermatophyta</taxon>
        <taxon>Magnoliopsida</taxon>
        <taxon>Liliopsida</taxon>
        <taxon>Dioscoreales</taxon>
        <taxon>Dioscoreaceae</taxon>
        <taxon>Dioscorea</taxon>
    </lineage>
</organism>
<feature type="transmembrane region" description="Helical" evidence="2">
    <location>
        <begin position="43"/>
        <end position="64"/>
    </location>
</feature>
<feature type="region of interest" description="Disordered" evidence="1">
    <location>
        <begin position="1"/>
        <end position="21"/>
    </location>
</feature>
<accession>A0A9D5HJR7</accession>
<feature type="compositionally biased region" description="Basic and acidic residues" evidence="1">
    <location>
        <begin position="66"/>
        <end position="76"/>
    </location>
</feature>
<feature type="compositionally biased region" description="Basic and acidic residues" evidence="1">
    <location>
        <begin position="1"/>
        <end position="10"/>
    </location>
</feature>
<evidence type="ECO:0000256" key="1">
    <source>
        <dbReference type="SAM" id="MobiDB-lite"/>
    </source>
</evidence>
<dbReference type="EMBL" id="JAGGNH010000003">
    <property type="protein sequence ID" value="KAJ0979084.1"/>
    <property type="molecule type" value="Genomic_DNA"/>
</dbReference>
<gene>
    <name evidence="3" type="ORF">J5N97_014558</name>
</gene>
<evidence type="ECO:0000313" key="3">
    <source>
        <dbReference type="EMBL" id="KAJ0979084.1"/>
    </source>
</evidence>
<feature type="region of interest" description="Disordered" evidence="1">
    <location>
        <begin position="59"/>
        <end position="122"/>
    </location>
</feature>
<keyword evidence="2" id="KW-0472">Membrane</keyword>
<comment type="caution">
    <text evidence="3">The sequence shown here is derived from an EMBL/GenBank/DDBJ whole genome shotgun (WGS) entry which is preliminary data.</text>
</comment>
<reference evidence="3" key="2">
    <citation type="journal article" date="2022" name="Hortic Res">
        <title>The genome of Dioscorea zingiberensis sheds light on the biosynthesis, origin and evolution of the medicinally important diosgenin saponins.</title>
        <authorList>
            <person name="Li Y."/>
            <person name="Tan C."/>
            <person name="Li Z."/>
            <person name="Guo J."/>
            <person name="Li S."/>
            <person name="Chen X."/>
            <person name="Wang C."/>
            <person name="Dai X."/>
            <person name="Yang H."/>
            <person name="Song W."/>
            <person name="Hou L."/>
            <person name="Xu J."/>
            <person name="Tong Z."/>
            <person name="Xu A."/>
            <person name="Yuan X."/>
            <person name="Wang W."/>
            <person name="Yang Q."/>
            <person name="Chen L."/>
            <person name="Sun Z."/>
            <person name="Wang K."/>
            <person name="Pan B."/>
            <person name="Chen J."/>
            <person name="Bao Y."/>
            <person name="Liu F."/>
            <person name="Qi X."/>
            <person name="Gang D.R."/>
            <person name="Wen J."/>
            <person name="Li J."/>
        </authorList>
    </citation>
    <scope>NUCLEOTIDE SEQUENCE</scope>
    <source>
        <strain evidence="3">Dzin_1.0</strain>
    </source>
</reference>
<name>A0A9D5HJR7_9LILI</name>
<protein>
    <submittedName>
        <fullName evidence="3">Uncharacterized protein</fullName>
    </submittedName>
</protein>